<organism evidence="1">
    <name type="scientific">hydrothermal vent metagenome</name>
    <dbReference type="NCBI Taxonomy" id="652676"/>
    <lineage>
        <taxon>unclassified sequences</taxon>
        <taxon>metagenomes</taxon>
        <taxon>ecological metagenomes</taxon>
    </lineage>
</organism>
<dbReference type="InterPro" id="IPR036412">
    <property type="entry name" value="HAD-like_sf"/>
</dbReference>
<sequence length="221" mass="24712">MPLQLSHIDHWIFDLDNVLYPAECDLFALIDIKMGEYIARALDVDAAEARVVQKNYFHDHGTTLAGLMHNHGTDPHEFLDFVHDIDMSRLSSAPALRRAIEMLPGEKLVFTNGDAPYAGRVLEGRGLNGLFDQLHDIHDCGLEPKPSQAAYNSLLNATGIDPERSLFVEDMARNLLPAKDLGMTTIWVNTGSDYGARNHHPDFIDHEISDLEDWLVGLSIN</sequence>
<dbReference type="Pfam" id="PF00702">
    <property type="entry name" value="Hydrolase"/>
    <property type="match status" value="1"/>
</dbReference>
<dbReference type="PANTHER" id="PTHR12725">
    <property type="entry name" value="HALOACID DEHALOGENASE-LIKE HYDROLASE"/>
    <property type="match status" value="1"/>
</dbReference>
<dbReference type="Gene3D" id="1.10.150.450">
    <property type="match status" value="1"/>
</dbReference>
<dbReference type="InterPro" id="IPR023214">
    <property type="entry name" value="HAD_sf"/>
</dbReference>
<dbReference type="AlphaFoldDB" id="A0A3B0SU95"/>
<dbReference type="NCBIfam" id="TIGR01509">
    <property type="entry name" value="HAD-SF-IA-v3"/>
    <property type="match status" value="1"/>
</dbReference>
<dbReference type="SFLD" id="SFLDS00003">
    <property type="entry name" value="Haloacid_Dehalogenase"/>
    <property type="match status" value="1"/>
</dbReference>
<protein>
    <submittedName>
        <fullName evidence="1">Pyridoxal-5'-phosphate phosphatase, Alphaproteobacterial type</fullName>
        <ecNumber evidence="1">3.1.3.74</ecNumber>
    </submittedName>
</protein>
<name>A0A3B0SU95_9ZZZZ</name>
<evidence type="ECO:0000313" key="1">
    <source>
        <dbReference type="EMBL" id="VAV98365.1"/>
    </source>
</evidence>
<accession>A0A3B0SU95</accession>
<dbReference type="SUPFAM" id="SSF56784">
    <property type="entry name" value="HAD-like"/>
    <property type="match status" value="1"/>
</dbReference>
<dbReference type="PANTHER" id="PTHR12725:SF117">
    <property type="entry name" value="HALOACID DEHALOGENASE-LIKE HYDROLASE"/>
    <property type="match status" value="1"/>
</dbReference>
<dbReference type="SFLD" id="SFLDG01129">
    <property type="entry name" value="C1.5:_HAD__Beta-PGM__Phosphata"/>
    <property type="match status" value="1"/>
</dbReference>
<dbReference type="InterPro" id="IPR006439">
    <property type="entry name" value="HAD-SF_hydro_IA"/>
</dbReference>
<dbReference type="InterPro" id="IPR010237">
    <property type="entry name" value="Pyr-5-nucltdase"/>
</dbReference>
<dbReference type="GO" id="GO:0033883">
    <property type="term" value="F:pyridoxal phosphatase activity"/>
    <property type="evidence" value="ECO:0007669"/>
    <property type="project" value="UniProtKB-EC"/>
</dbReference>
<dbReference type="EC" id="3.1.3.74" evidence="1"/>
<proteinExistence type="predicted"/>
<dbReference type="Gene3D" id="3.40.50.1000">
    <property type="entry name" value="HAD superfamily/HAD-like"/>
    <property type="match status" value="1"/>
</dbReference>
<dbReference type="SFLD" id="SFLDG01132">
    <property type="entry name" value="C1.5.3:_5'-Nucleotidase_Like"/>
    <property type="match status" value="1"/>
</dbReference>
<dbReference type="EMBL" id="UOEF01000269">
    <property type="protein sequence ID" value="VAV98365.1"/>
    <property type="molecule type" value="Genomic_DNA"/>
</dbReference>
<dbReference type="PRINTS" id="PR00413">
    <property type="entry name" value="HADHALOGNASE"/>
</dbReference>
<reference evidence="1" key="1">
    <citation type="submission" date="2018-06" db="EMBL/GenBank/DDBJ databases">
        <authorList>
            <person name="Zhirakovskaya E."/>
        </authorList>
    </citation>
    <scope>NUCLEOTIDE SEQUENCE</scope>
</reference>
<dbReference type="NCBIfam" id="TIGR01993">
    <property type="entry name" value="Pyr-5-nucltdase"/>
    <property type="match status" value="1"/>
</dbReference>
<keyword evidence="1" id="KW-0378">Hydrolase</keyword>
<gene>
    <name evidence="1" type="ORF">MNBD_ALPHA04-2144</name>
</gene>